<evidence type="ECO:0000313" key="2">
    <source>
        <dbReference type="Proteomes" id="UP000694396"/>
    </source>
</evidence>
<reference evidence="1" key="1">
    <citation type="submission" date="2025-08" db="UniProtKB">
        <authorList>
            <consortium name="Ensembl"/>
        </authorList>
    </citation>
    <scope>IDENTIFICATION</scope>
</reference>
<sequence>MQVVFLRVSGLTGSVPRCEHHNLPPKNEAARLAKTRPNPLQRFYRGLPSSFFLLSLKDIERPQQMKPSYF</sequence>
<reference evidence="1" key="2">
    <citation type="submission" date="2025-09" db="UniProtKB">
        <authorList>
            <consortium name="Ensembl"/>
        </authorList>
    </citation>
    <scope>IDENTIFICATION</scope>
</reference>
<proteinExistence type="predicted"/>
<organism evidence="1 2">
    <name type="scientific">Cyanoderma ruficeps</name>
    <name type="common">rufous-capped babbler</name>
    <dbReference type="NCBI Taxonomy" id="181631"/>
    <lineage>
        <taxon>Eukaryota</taxon>
        <taxon>Metazoa</taxon>
        <taxon>Chordata</taxon>
        <taxon>Craniata</taxon>
        <taxon>Vertebrata</taxon>
        <taxon>Euteleostomi</taxon>
        <taxon>Archelosauria</taxon>
        <taxon>Archosauria</taxon>
        <taxon>Dinosauria</taxon>
        <taxon>Saurischia</taxon>
        <taxon>Theropoda</taxon>
        <taxon>Coelurosauria</taxon>
        <taxon>Aves</taxon>
        <taxon>Neognathae</taxon>
        <taxon>Neoaves</taxon>
        <taxon>Telluraves</taxon>
        <taxon>Australaves</taxon>
        <taxon>Passeriformes</taxon>
        <taxon>Sylvioidea</taxon>
        <taxon>Timaliidae</taxon>
        <taxon>Cyanoderma</taxon>
    </lineage>
</organism>
<dbReference type="AlphaFoldDB" id="A0A8C3R634"/>
<name>A0A8C3R634_9PASS</name>
<protein>
    <submittedName>
        <fullName evidence="1">Uncharacterized protein</fullName>
    </submittedName>
</protein>
<evidence type="ECO:0000313" key="1">
    <source>
        <dbReference type="Ensembl" id="ENSCRFP00000015811.1"/>
    </source>
</evidence>
<keyword evidence="2" id="KW-1185">Reference proteome</keyword>
<dbReference type="Proteomes" id="UP000694396">
    <property type="component" value="Unplaced"/>
</dbReference>
<dbReference type="Ensembl" id="ENSCRFT00000016368.1">
    <property type="protein sequence ID" value="ENSCRFP00000015811.1"/>
    <property type="gene ID" value="ENSCRFG00000012156.1"/>
</dbReference>
<accession>A0A8C3R634</accession>